<dbReference type="Pfam" id="PF10382">
    <property type="entry name" value="ZGRF1-like_N"/>
    <property type="match status" value="1"/>
</dbReference>
<sequence length="521" mass="56942">MSTPLSSTPRPTGGTPSQATASVVKFRCLYTHDLRRKSKRWQDGYLRYHTFNKRIMVFDEQGNFIGDHHWRSGDEVQDGDELELDKGALIQVCEAMGTTQTDLSNLFEKRKSSQTSPQSNAPGSQPRTSTPLRSSGSSQPFRSLNDLLGIKKTSIGHLVSPYEERHPQAPRPNTQDVPERAPKRQKKSSEGNVRASSDVEPAVVDLTQTKPKAPSRKPKPPSTIPTNETLKSHKNPGLNKPSPREERSKDAPEFVRPQKPEKSTVSKPSMPPAPPASKPTMSRPAPEAPARTVVKDAVKNMAEDARPRKSESAREPSISQPSASRTSSSNPSSDTPTSTLRMAVDKPRKKLIYRALLPDQTSRTPVSAPSIILSNENKSESASTTTQPRAATDPAPDPPSTNADFAPSVSTQFILEEMIDDSGAQPTSTTKTDRHPKYEPGHLNPMAPNLPARRSLDAPLRKSISDPTTLTARPSLQGRPPLTRSSLSTAACPDEPHDQGPWTAEAMDLFNFWPPGRVKPG</sequence>
<dbReference type="GO" id="GO:0006302">
    <property type="term" value="P:double-strand break repair"/>
    <property type="evidence" value="ECO:0007669"/>
    <property type="project" value="TreeGrafter"/>
</dbReference>
<comment type="caution">
    <text evidence="3">The sequence shown here is derived from an EMBL/GenBank/DDBJ whole genome shotgun (WGS) entry which is preliminary data.</text>
</comment>
<dbReference type="EMBL" id="JAPMSZ010000004">
    <property type="protein sequence ID" value="KAJ5104814.1"/>
    <property type="molecule type" value="Genomic_DNA"/>
</dbReference>
<feature type="compositionally biased region" description="Polar residues" evidence="1">
    <location>
        <begin position="359"/>
        <end position="383"/>
    </location>
</feature>
<dbReference type="OrthoDB" id="6513042at2759"/>
<feature type="compositionally biased region" description="Basic and acidic residues" evidence="1">
    <location>
        <begin position="293"/>
        <end position="314"/>
    </location>
</feature>
<dbReference type="PANTHER" id="PTHR28535:SF1">
    <property type="entry name" value="PROTEIN ZGRF1"/>
    <property type="match status" value="1"/>
</dbReference>
<feature type="compositionally biased region" description="Basic and acidic residues" evidence="1">
    <location>
        <begin position="431"/>
        <end position="440"/>
    </location>
</feature>
<dbReference type="GO" id="GO:0005634">
    <property type="term" value="C:nucleus"/>
    <property type="evidence" value="ECO:0007669"/>
    <property type="project" value="TreeGrafter"/>
</dbReference>
<accession>A0A9W9FR20</accession>
<dbReference type="PANTHER" id="PTHR28535">
    <property type="entry name" value="ZINC FINGER GRF-TYPE CONTAINING 1"/>
    <property type="match status" value="1"/>
</dbReference>
<feature type="domain" description="5'-3' DNA helicase ZGRF1-like N-terminal" evidence="2">
    <location>
        <begin position="23"/>
        <end position="103"/>
    </location>
</feature>
<evidence type="ECO:0000313" key="4">
    <source>
        <dbReference type="Proteomes" id="UP001141434"/>
    </source>
</evidence>
<feature type="compositionally biased region" description="Low complexity" evidence="1">
    <location>
        <begin position="384"/>
        <end position="404"/>
    </location>
</feature>
<feature type="compositionally biased region" description="Polar residues" evidence="1">
    <location>
        <begin position="113"/>
        <end position="142"/>
    </location>
</feature>
<feature type="region of interest" description="Disordered" evidence="1">
    <location>
        <begin position="161"/>
        <end position="502"/>
    </location>
</feature>
<feature type="compositionally biased region" description="Low complexity" evidence="1">
    <location>
        <begin position="316"/>
        <end position="339"/>
    </location>
</feature>
<evidence type="ECO:0000313" key="3">
    <source>
        <dbReference type="EMBL" id="KAJ5104814.1"/>
    </source>
</evidence>
<name>A0A9W9FR20_9EURO</name>
<dbReference type="InterPro" id="IPR052800">
    <property type="entry name" value="DNA_Repair_Helicase_ZGRF1"/>
</dbReference>
<evidence type="ECO:0000259" key="2">
    <source>
        <dbReference type="Pfam" id="PF10382"/>
    </source>
</evidence>
<feature type="compositionally biased region" description="Basic and acidic residues" evidence="1">
    <location>
        <begin position="242"/>
        <end position="264"/>
    </location>
</feature>
<feature type="compositionally biased region" description="Basic and acidic residues" evidence="1">
    <location>
        <begin position="454"/>
        <end position="464"/>
    </location>
</feature>
<protein>
    <recommendedName>
        <fullName evidence="2">5'-3' DNA helicase ZGRF1-like N-terminal domain-containing protein</fullName>
    </recommendedName>
</protein>
<dbReference type="RefSeq" id="XP_056513810.1">
    <property type="nucleotide sequence ID" value="XM_056652743.1"/>
</dbReference>
<dbReference type="Proteomes" id="UP001141434">
    <property type="component" value="Unassembled WGS sequence"/>
</dbReference>
<organism evidence="3 4">
    <name type="scientific">Penicillium alfredii</name>
    <dbReference type="NCBI Taxonomy" id="1506179"/>
    <lineage>
        <taxon>Eukaryota</taxon>
        <taxon>Fungi</taxon>
        <taxon>Dikarya</taxon>
        <taxon>Ascomycota</taxon>
        <taxon>Pezizomycotina</taxon>
        <taxon>Eurotiomycetes</taxon>
        <taxon>Eurotiomycetidae</taxon>
        <taxon>Eurotiales</taxon>
        <taxon>Aspergillaceae</taxon>
        <taxon>Penicillium</taxon>
    </lineage>
</organism>
<proteinExistence type="predicted"/>
<gene>
    <name evidence="3" type="ORF">NUU61_002161</name>
</gene>
<dbReference type="GeneID" id="81391911"/>
<reference evidence="3" key="2">
    <citation type="journal article" date="2023" name="IMA Fungus">
        <title>Comparative genomic study of the Penicillium genus elucidates a diverse pangenome and 15 lateral gene transfer events.</title>
        <authorList>
            <person name="Petersen C."/>
            <person name="Sorensen T."/>
            <person name="Nielsen M.R."/>
            <person name="Sondergaard T.E."/>
            <person name="Sorensen J.L."/>
            <person name="Fitzpatrick D.A."/>
            <person name="Frisvad J.C."/>
            <person name="Nielsen K.L."/>
        </authorList>
    </citation>
    <scope>NUCLEOTIDE SEQUENCE</scope>
    <source>
        <strain evidence="3">IBT 34128</strain>
    </source>
</reference>
<dbReference type="AlphaFoldDB" id="A0A9W9FR20"/>
<feature type="compositionally biased region" description="Polar residues" evidence="1">
    <location>
        <begin position="465"/>
        <end position="474"/>
    </location>
</feature>
<evidence type="ECO:0000256" key="1">
    <source>
        <dbReference type="SAM" id="MobiDB-lite"/>
    </source>
</evidence>
<feature type="region of interest" description="Disordered" evidence="1">
    <location>
        <begin position="108"/>
        <end position="143"/>
    </location>
</feature>
<keyword evidence="4" id="KW-1185">Reference proteome</keyword>
<reference evidence="3" key="1">
    <citation type="submission" date="2022-11" db="EMBL/GenBank/DDBJ databases">
        <authorList>
            <person name="Petersen C."/>
        </authorList>
    </citation>
    <scope>NUCLEOTIDE SEQUENCE</scope>
    <source>
        <strain evidence="3">IBT 34128</strain>
    </source>
</reference>
<dbReference type="InterPro" id="IPR018838">
    <property type="entry name" value="ZGRF1-like_N"/>
</dbReference>
<dbReference type="GO" id="GO:0035861">
    <property type="term" value="C:site of double-strand break"/>
    <property type="evidence" value="ECO:0007669"/>
    <property type="project" value="TreeGrafter"/>
</dbReference>